<dbReference type="Proteomes" id="UP000467840">
    <property type="component" value="Chromosome 5"/>
</dbReference>
<reference evidence="2 3" key="1">
    <citation type="journal article" date="2020" name="Mol. Plant">
        <title>The Chromosome-Based Rubber Tree Genome Provides New Insights into Spurge Genome Evolution and Rubber Biosynthesis.</title>
        <authorList>
            <person name="Liu J."/>
            <person name="Shi C."/>
            <person name="Shi C.C."/>
            <person name="Li W."/>
            <person name="Zhang Q.J."/>
            <person name="Zhang Y."/>
            <person name="Li K."/>
            <person name="Lu H.F."/>
            <person name="Shi C."/>
            <person name="Zhu S.T."/>
            <person name="Xiao Z.Y."/>
            <person name="Nan H."/>
            <person name="Yue Y."/>
            <person name="Zhu X.G."/>
            <person name="Wu Y."/>
            <person name="Hong X.N."/>
            <person name="Fan G.Y."/>
            <person name="Tong Y."/>
            <person name="Zhang D."/>
            <person name="Mao C.L."/>
            <person name="Liu Y.L."/>
            <person name="Hao S.J."/>
            <person name="Liu W.Q."/>
            <person name="Lv M.Q."/>
            <person name="Zhang H.B."/>
            <person name="Liu Y."/>
            <person name="Hu-Tang G.R."/>
            <person name="Wang J.P."/>
            <person name="Wang J.H."/>
            <person name="Sun Y.H."/>
            <person name="Ni S.B."/>
            <person name="Chen W.B."/>
            <person name="Zhang X.C."/>
            <person name="Jiao Y.N."/>
            <person name="Eichler E.E."/>
            <person name="Li G.H."/>
            <person name="Liu X."/>
            <person name="Gao L.Z."/>
        </authorList>
    </citation>
    <scope>NUCLEOTIDE SEQUENCE [LARGE SCALE GENOMIC DNA]</scope>
    <source>
        <strain evidence="3">cv. GT1</strain>
        <tissue evidence="2">Leaf</tissue>
    </source>
</reference>
<protein>
    <recommendedName>
        <fullName evidence="1">Retrovirus-related Pol polyprotein from transposon TNT 1-94-like beta-barrel domain-containing protein</fullName>
    </recommendedName>
</protein>
<dbReference type="EMBL" id="JAAGAX010000001">
    <property type="protein sequence ID" value="KAF2325330.1"/>
    <property type="molecule type" value="Genomic_DNA"/>
</dbReference>
<organism evidence="2 3">
    <name type="scientific">Hevea brasiliensis</name>
    <name type="common">Para rubber tree</name>
    <name type="synonym">Siphonia brasiliensis</name>
    <dbReference type="NCBI Taxonomy" id="3981"/>
    <lineage>
        <taxon>Eukaryota</taxon>
        <taxon>Viridiplantae</taxon>
        <taxon>Streptophyta</taxon>
        <taxon>Embryophyta</taxon>
        <taxon>Tracheophyta</taxon>
        <taxon>Spermatophyta</taxon>
        <taxon>Magnoliopsida</taxon>
        <taxon>eudicotyledons</taxon>
        <taxon>Gunneridae</taxon>
        <taxon>Pentapetalae</taxon>
        <taxon>rosids</taxon>
        <taxon>fabids</taxon>
        <taxon>Malpighiales</taxon>
        <taxon>Euphorbiaceae</taxon>
        <taxon>Crotonoideae</taxon>
        <taxon>Micrandreae</taxon>
        <taxon>Hevea</taxon>
    </lineage>
</organism>
<keyword evidence="3" id="KW-1185">Reference proteome</keyword>
<gene>
    <name evidence="2" type="ORF">GH714_026695</name>
</gene>
<evidence type="ECO:0000313" key="3">
    <source>
        <dbReference type="Proteomes" id="UP000467840"/>
    </source>
</evidence>
<name>A0A6A6NJC2_HEVBR</name>
<dbReference type="AlphaFoldDB" id="A0A6A6NJC2"/>
<proteinExistence type="predicted"/>
<feature type="domain" description="Retrovirus-related Pol polyprotein from transposon TNT 1-94-like beta-barrel" evidence="1">
    <location>
        <begin position="77"/>
        <end position="113"/>
    </location>
</feature>
<sequence length="157" mass="17685">MVLQDTPLDEAEFSTLKKTDEWNKEISNVVKQEVMKYLKGKMTMEDNSHNFSCLAGFAGMADVNCFLGNDSSWTGEWIIDTSASTHMISNPTYFDSYQPFNPNTHVYLPDGSKQIVDKDQWTRELIAVGKMTGGLYRLNKSSFLDPKNPIPPAALVH</sequence>
<dbReference type="InterPro" id="IPR054722">
    <property type="entry name" value="PolX-like_BBD"/>
</dbReference>
<evidence type="ECO:0000313" key="2">
    <source>
        <dbReference type="EMBL" id="KAF2325330.1"/>
    </source>
</evidence>
<dbReference type="Pfam" id="PF22936">
    <property type="entry name" value="Pol_BBD"/>
    <property type="match status" value="1"/>
</dbReference>
<accession>A0A6A6NJC2</accession>
<evidence type="ECO:0000259" key="1">
    <source>
        <dbReference type="Pfam" id="PF22936"/>
    </source>
</evidence>
<comment type="caution">
    <text evidence="2">The sequence shown here is derived from an EMBL/GenBank/DDBJ whole genome shotgun (WGS) entry which is preliminary data.</text>
</comment>